<keyword evidence="3" id="KW-0413">Isomerase</keyword>
<keyword evidence="1" id="KW-0812">Transmembrane</keyword>
<dbReference type="RefSeq" id="WP_015060576.1">
    <property type="nucleotide sequence ID" value="NC_019257.1"/>
</dbReference>
<dbReference type="InterPro" id="IPR036249">
    <property type="entry name" value="Thioredoxin-like_sf"/>
</dbReference>
<feature type="transmembrane region" description="Helical" evidence="1">
    <location>
        <begin position="12"/>
        <end position="33"/>
    </location>
</feature>
<evidence type="ECO:0000259" key="2">
    <source>
        <dbReference type="Pfam" id="PF13462"/>
    </source>
</evidence>
<dbReference type="Proteomes" id="UP000247117">
    <property type="component" value="Unassembled WGS sequence"/>
</dbReference>
<keyword evidence="1" id="KW-0472">Membrane</keyword>
<dbReference type="InterPro" id="IPR012336">
    <property type="entry name" value="Thioredoxin-like_fold"/>
</dbReference>
<reference evidence="3" key="1">
    <citation type="journal article" date="2011" name="MBio">
        <title>Necrotic Enteritis-Derived Clostridium perfringens Strain with Three Closely Related Independently Conjugative Toxin and Antibiotic Resistance Plasmids.</title>
        <authorList>
            <person name="Bannam T.L."/>
            <person name="Yan X.X."/>
            <person name="Harrison P.F."/>
            <person name="Seemann T."/>
            <person name="Keyburn A.L."/>
            <person name="Stubenrauch C."/>
            <person name="Weeramantri L.H."/>
            <person name="Cheung J.K."/>
            <person name="McClane B.A."/>
            <person name="Boyce J.D."/>
            <person name="Moore R.J."/>
            <person name="Rood J.I."/>
        </authorList>
    </citation>
    <scope>NUCLEOTIDE SEQUENCE</scope>
    <source>
        <strain evidence="3">EHE-NE18</strain>
        <plasmid evidence="3">pJIR3844</plasmid>
    </source>
</reference>
<evidence type="ECO:0000313" key="4">
    <source>
        <dbReference type="EMBL" id="PWX35999.1"/>
    </source>
</evidence>
<dbReference type="SUPFAM" id="SSF52833">
    <property type="entry name" value="Thioredoxin-like"/>
    <property type="match status" value="1"/>
</dbReference>
<evidence type="ECO:0000256" key="1">
    <source>
        <dbReference type="SAM" id="Phobius"/>
    </source>
</evidence>
<name>G5DSC5_CLOPF</name>
<dbReference type="Pfam" id="PF13462">
    <property type="entry name" value="Thioredoxin_4"/>
    <property type="match status" value="1"/>
</dbReference>
<dbReference type="AlphaFoldDB" id="G5DSC5"/>
<dbReference type="CDD" id="cd02972">
    <property type="entry name" value="DsbA_family"/>
    <property type="match status" value="1"/>
</dbReference>
<evidence type="ECO:0000313" key="3">
    <source>
        <dbReference type="EMBL" id="AEP94966.1"/>
    </source>
</evidence>
<dbReference type="GO" id="GO:0016853">
    <property type="term" value="F:isomerase activity"/>
    <property type="evidence" value="ECO:0007669"/>
    <property type="project" value="UniProtKB-KW"/>
</dbReference>
<keyword evidence="1" id="KW-1133">Transmembrane helix</keyword>
<organism evidence="3">
    <name type="scientific">Clostridium perfringens</name>
    <dbReference type="NCBI Taxonomy" id="1502"/>
    <lineage>
        <taxon>Bacteria</taxon>
        <taxon>Bacillati</taxon>
        <taxon>Bacillota</taxon>
        <taxon>Clostridia</taxon>
        <taxon>Eubacteriales</taxon>
        <taxon>Clostridiaceae</taxon>
        <taxon>Clostridium</taxon>
    </lineage>
</organism>
<sequence length="196" mass="23493">MVKKMNRKNLKLIGISILILFLISLLVFIFKIYNKNVEIPTEYGISYGNPNANIKIIEYMSFQCKDCYDLHNNIGDTLKQKIEDGEVYYTLKHVDFEKFKYDNEIFTKINNIEDFNTIDYIMKNFPTWSKFTDLNQVNTFFKLNNLYENRINMQNKILNEVKDYKINFIPTFYINDKKFVGVFSEEEFNKIINNLK</sequence>
<dbReference type="Gene3D" id="3.40.30.10">
    <property type="entry name" value="Glutaredoxin"/>
    <property type="match status" value="1"/>
</dbReference>
<gene>
    <name evidence="4" type="ORF">CYK91_16640</name>
    <name evidence="3" type="ORF">pBeta2_00076</name>
</gene>
<keyword evidence="3" id="KW-0614">Plasmid</keyword>
<dbReference type="EMBL" id="JN689217">
    <property type="protein sequence ID" value="AEP94966.1"/>
    <property type="molecule type" value="Genomic_DNA"/>
</dbReference>
<geneLocation type="plasmid" evidence="3">
    <name>pJIR3844</name>
</geneLocation>
<evidence type="ECO:0000313" key="5">
    <source>
        <dbReference type="Proteomes" id="UP000247117"/>
    </source>
</evidence>
<proteinExistence type="predicted"/>
<reference evidence="4 5" key="2">
    <citation type="journal article" date="2018" name="BMC Genomics">
        <title>Whole genome analysis reveals the diversity and evolutionary relationships between necrotic enteritis-causing strains of Clostridium perfringens.</title>
        <authorList>
            <person name="Lacey J.A."/>
            <person name="Allnutt T.R."/>
            <person name="Vezina B."/>
            <person name="Van T.T.H."/>
            <person name="Stent T."/>
            <person name="Han X."/>
            <person name="Rood J.I."/>
            <person name="Wade B."/>
            <person name="Keyburn A.L."/>
            <person name="Seeman T."/>
            <person name="Chen H."/>
            <person name="Haring V."/>
            <person name="Johanesen P.A."/>
            <person name="Lyras D."/>
            <person name="Moore R.J."/>
        </authorList>
    </citation>
    <scope>NUCLEOTIDE SEQUENCE [LARGE SCALE GENOMIC DNA]</scope>
    <source>
        <strain evidence="4 5">EUR-NE15</strain>
    </source>
</reference>
<dbReference type="EMBL" id="PJTB01000036">
    <property type="protein sequence ID" value="PWX35999.1"/>
    <property type="molecule type" value="Genomic_DNA"/>
</dbReference>
<feature type="domain" description="Thioredoxin-like fold" evidence="2">
    <location>
        <begin position="42"/>
        <end position="193"/>
    </location>
</feature>
<accession>G5DSC5</accession>
<protein>
    <submittedName>
        <fullName evidence="3">Protein-disulfide isomerase</fullName>
    </submittedName>
</protein>